<dbReference type="Pfam" id="PF17177">
    <property type="entry name" value="PPR_long"/>
    <property type="match status" value="1"/>
</dbReference>
<dbReference type="NCBIfam" id="TIGR00756">
    <property type="entry name" value="PPR"/>
    <property type="match status" value="7"/>
</dbReference>
<gene>
    <name evidence="5" type="ORF">F0562_015118</name>
</gene>
<dbReference type="EMBL" id="CM018050">
    <property type="protein sequence ID" value="KAA8517640.1"/>
    <property type="molecule type" value="Genomic_DNA"/>
</dbReference>
<evidence type="ECO:0000256" key="2">
    <source>
        <dbReference type="ARBA" id="ARBA00022737"/>
    </source>
</evidence>
<feature type="repeat" description="PPR" evidence="3">
    <location>
        <begin position="245"/>
        <end position="279"/>
    </location>
</feature>
<dbReference type="Gene3D" id="1.25.40.10">
    <property type="entry name" value="Tetratricopeptide repeat domain"/>
    <property type="match status" value="3"/>
</dbReference>
<feature type="repeat" description="PPR" evidence="3">
    <location>
        <begin position="280"/>
        <end position="314"/>
    </location>
</feature>
<keyword evidence="6" id="KW-1185">Reference proteome</keyword>
<dbReference type="PROSITE" id="PS51375">
    <property type="entry name" value="PPR"/>
    <property type="match status" value="7"/>
</dbReference>
<dbReference type="AlphaFoldDB" id="A0A5J4ZGH6"/>
<proteinExistence type="inferred from homology"/>
<evidence type="ECO:0000256" key="1">
    <source>
        <dbReference type="ARBA" id="ARBA00007626"/>
    </source>
</evidence>
<dbReference type="Pfam" id="PF13041">
    <property type="entry name" value="PPR_2"/>
    <property type="match status" value="3"/>
</dbReference>
<accession>A0A5J4ZGH6</accession>
<comment type="similarity">
    <text evidence="1">Belongs to the PPR family. P subfamily.</text>
</comment>
<sequence>MPSTCPSPYPPPSSLHHPWVRISLPKIPLFFSNYINNQQGKLALCAKLPTSSRNSLRSTPSKILSLDDKTTSLCPKEVSGLINQSLVQQKNALPIKEEHNLDKSYSRLQVQDLVARIRALPNTQRIEIIKIVERDGGFSIISDFNDLLMALVIADEPELALKLYSKLTSYGLVPDCWTYSVMIRCHCKRKEPSEANRVLDHMVKNGFQPNVATFTVLINTFCRRGRVQKAFEVLEVMGGIGCEPTVQTYNCLLKGLCYVGRVEEAYKLLMNIEESSKKPDIYTYTAVMDGFCKVGRSNEALELLDETLEMGLTPNVVTYNTLFNGYFKEGMPLKGVELLNQMKERNCMPDYISYSTLLHGLLKWGEIRAALQIYKEMVEAGFDVDERMMNTLLRGLCRRSRTEEDLLKDAYEVFDKMKNEVSVIYPCTYGLVVEAFCTGKELDKALANLKEMVGVGHAPRTITFNTVIRALAAEGKLDEALSVVVLVYEESKIPSRVSFNILIDEFNRQGRTSCACNVYGAALKRGMHSLNPSQKIKVSSAGMRVLI</sequence>
<feature type="repeat" description="PPR" evidence="3">
    <location>
        <begin position="210"/>
        <end position="244"/>
    </location>
</feature>
<evidence type="ECO:0000259" key="4">
    <source>
        <dbReference type="Pfam" id="PF17177"/>
    </source>
</evidence>
<feature type="repeat" description="PPR" evidence="3">
    <location>
        <begin position="315"/>
        <end position="349"/>
    </location>
</feature>
<feature type="repeat" description="PPR" evidence="3">
    <location>
        <begin position="460"/>
        <end position="494"/>
    </location>
</feature>
<dbReference type="OrthoDB" id="185373at2759"/>
<organism evidence="5 6">
    <name type="scientific">Nyssa sinensis</name>
    <dbReference type="NCBI Taxonomy" id="561372"/>
    <lineage>
        <taxon>Eukaryota</taxon>
        <taxon>Viridiplantae</taxon>
        <taxon>Streptophyta</taxon>
        <taxon>Embryophyta</taxon>
        <taxon>Tracheophyta</taxon>
        <taxon>Spermatophyta</taxon>
        <taxon>Magnoliopsida</taxon>
        <taxon>eudicotyledons</taxon>
        <taxon>Gunneridae</taxon>
        <taxon>Pentapetalae</taxon>
        <taxon>asterids</taxon>
        <taxon>Cornales</taxon>
        <taxon>Nyssaceae</taxon>
        <taxon>Nyssa</taxon>
    </lineage>
</organism>
<evidence type="ECO:0000313" key="5">
    <source>
        <dbReference type="EMBL" id="KAA8517640.1"/>
    </source>
</evidence>
<protein>
    <recommendedName>
        <fullName evidence="4">PROP1-like PPR domain-containing protein</fullName>
    </recommendedName>
</protein>
<dbReference type="InterPro" id="IPR033443">
    <property type="entry name" value="PROP1-like_PPR_dom"/>
</dbReference>
<feature type="repeat" description="PPR" evidence="3">
    <location>
        <begin position="350"/>
        <end position="384"/>
    </location>
</feature>
<evidence type="ECO:0000313" key="6">
    <source>
        <dbReference type="Proteomes" id="UP000325577"/>
    </source>
</evidence>
<keyword evidence="2" id="KW-0677">Repeat</keyword>
<name>A0A5J4ZGH6_9ASTE</name>
<evidence type="ECO:0000256" key="3">
    <source>
        <dbReference type="PROSITE-ProRule" id="PRU00708"/>
    </source>
</evidence>
<feature type="repeat" description="PPR" evidence="3">
    <location>
        <begin position="175"/>
        <end position="209"/>
    </location>
</feature>
<dbReference type="PANTHER" id="PTHR46128">
    <property type="entry name" value="MITOCHONDRIAL GROUP I INTRON SPLICING FACTOR CCM1"/>
    <property type="match status" value="1"/>
</dbReference>
<reference evidence="5 6" key="1">
    <citation type="submission" date="2019-09" db="EMBL/GenBank/DDBJ databases">
        <title>A chromosome-level genome assembly of the Chinese tupelo Nyssa sinensis.</title>
        <authorList>
            <person name="Yang X."/>
            <person name="Kang M."/>
            <person name="Yang Y."/>
            <person name="Xiong H."/>
            <person name="Wang M."/>
            <person name="Zhang Z."/>
            <person name="Wang Z."/>
            <person name="Wu H."/>
            <person name="Ma T."/>
            <person name="Liu J."/>
            <person name="Xi Z."/>
        </authorList>
    </citation>
    <scope>NUCLEOTIDE SEQUENCE [LARGE SCALE GENOMIC DNA]</scope>
    <source>
        <strain evidence="5">J267</strain>
        <tissue evidence="5">Leaf</tissue>
    </source>
</reference>
<feature type="domain" description="PROP1-like PPR" evidence="4">
    <location>
        <begin position="365"/>
        <end position="483"/>
    </location>
</feature>
<dbReference type="InterPro" id="IPR050872">
    <property type="entry name" value="PPR_P_subfamily"/>
</dbReference>
<dbReference type="Proteomes" id="UP000325577">
    <property type="component" value="Linkage Group LG7"/>
</dbReference>
<dbReference type="InterPro" id="IPR002885">
    <property type="entry name" value="PPR_rpt"/>
</dbReference>
<dbReference type="InterPro" id="IPR011990">
    <property type="entry name" value="TPR-like_helical_dom_sf"/>
</dbReference>
<dbReference type="SUPFAM" id="SSF48452">
    <property type="entry name" value="TPR-like"/>
    <property type="match status" value="1"/>
</dbReference>
<dbReference type="PANTHER" id="PTHR46128:SF302">
    <property type="entry name" value="PENTACOTRIPEPTIDE-REPEAT REGION OF PRORP DOMAIN-CONTAINING PROTEIN"/>
    <property type="match status" value="1"/>
</dbReference>